<reference evidence="10" key="2">
    <citation type="submission" date="2020-09" db="EMBL/GenBank/DDBJ databases">
        <authorList>
            <person name="Sun Q."/>
            <person name="Zhou Y."/>
        </authorList>
    </citation>
    <scope>NUCLEOTIDE SEQUENCE</scope>
    <source>
        <strain evidence="10">CGMCC 1.12924</strain>
    </source>
</reference>
<protein>
    <submittedName>
        <fullName evidence="10">Uncharacterized protein</fullName>
    </submittedName>
</protein>
<dbReference type="PRINTS" id="PR00723">
    <property type="entry name" value="SUBTILISIN"/>
</dbReference>
<evidence type="ECO:0000256" key="6">
    <source>
        <dbReference type="PROSITE-ProRule" id="PRU01240"/>
    </source>
</evidence>
<dbReference type="NCBIfam" id="TIGR04183">
    <property type="entry name" value="Por_Secre_tail"/>
    <property type="match status" value="1"/>
</dbReference>
<reference evidence="10" key="1">
    <citation type="journal article" date="2014" name="Int. J. Syst. Evol. Microbiol.">
        <title>Complete genome sequence of Corynebacterium casei LMG S-19264T (=DSM 44701T), isolated from a smear-ripened cheese.</title>
        <authorList>
            <consortium name="US DOE Joint Genome Institute (JGI-PGF)"/>
            <person name="Walter F."/>
            <person name="Albersmeier A."/>
            <person name="Kalinowski J."/>
            <person name="Ruckert C."/>
        </authorList>
    </citation>
    <scope>NUCLEOTIDE SEQUENCE</scope>
    <source>
        <strain evidence="10">CGMCC 1.12924</strain>
    </source>
</reference>
<evidence type="ECO:0000259" key="8">
    <source>
        <dbReference type="Pfam" id="PF00082"/>
    </source>
</evidence>
<dbReference type="InterPro" id="IPR050131">
    <property type="entry name" value="Peptidase_S8_subtilisin-like"/>
</dbReference>
<dbReference type="SUPFAM" id="SSF49899">
    <property type="entry name" value="Concanavalin A-like lectins/glucanases"/>
    <property type="match status" value="1"/>
</dbReference>
<evidence type="ECO:0000256" key="4">
    <source>
        <dbReference type="ARBA" id="ARBA00022801"/>
    </source>
</evidence>
<dbReference type="InterPro" id="IPR013320">
    <property type="entry name" value="ConA-like_dom_sf"/>
</dbReference>
<feature type="active site" description="Charge relay system" evidence="6">
    <location>
        <position position="446"/>
    </location>
</feature>
<keyword evidence="4 6" id="KW-0378">Hydrolase</keyword>
<dbReference type="Pfam" id="PF00082">
    <property type="entry name" value="Peptidase_S8"/>
    <property type="match status" value="1"/>
</dbReference>
<dbReference type="GO" id="GO:0004553">
    <property type="term" value="F:hydrolase activity, hydrolyzing O-glycosyl compounds"/>
    <property type="evidence" value="ECO:0007669"/>
    <property type="project" value="UniProtKB-ARBA"/>
</dbReference>
<feature type="active site" description="Charge relay system" evidence="6">
    <location>
        <position position="276"/>
    </location>
</feature>
<feature type="domain" description="Peptidase S8/S53" evidence="8">
    <location>
        <begin position="243"/>
        <end position="500"/>
    </location>
</feature>
<keyword evidence="2 6" id="KW-0645">Protease</keyword>
<feature type="active site" description="Charge relay system" evidence="6">
    <location>
        <position position="250"/>
    </location>
</feature>
<keyword evidence="3" id="KW-0732">Signal</keyword>
<comment type="caution">
    <text evidence="10">The sequence shown here is derived from an EMBL/GenBank/DDBJ whole genome shotgun (WGS) entry which is preliminary data.</text>
</comment>
<dbReference type="NCBIfam" id="NF038128">
    <property type="entry name" value="choice_anch_J"/>
    <property type="match status" value="1"/>
</dbReference>
<dbReference type="GO" id="GO:0004252">
    <property type="term" value="F:serine-type endopeptidase activity"/>
    <property type="evidence" value="ECO:0007669"/>
    <property type="project" value="UniProtKB-UniRule"/>
</dbReference>
<organism evidence="10 11">
    <name type="scientific">Planktosalinus lacus</name>
    <dbReference type="NCBI Taxonomy" id="1526573"/>
    <lineage>
        <taxon>Bacteria</taxon>
        <taxon>Pseudomonadati</taxon>
        <taxon>Bacteroidota</taxon>
        <taxon>Flavobacteriia</taxon>
        <taxon>Flavobacteriales</taxon>
        <taxon>Flavobacteriaceae</taxon>
        <taxon>Planktosalinus</taxon>
    </lineage>
</organism>
<dbReference type="InterPro" id="IPR015500">
    <property type="entry name" value="Peptidase_S8_subtilisin-rel"/>
</dbReference>
<dbReference type="GO" id="GO:0006508">
    <property type="term" value="P:proteolysis"/>
    <property type="evidence" value="ECO:0007669"/>
    <property type="project" value="UniProtKB-KW"/>
</dbReference>
<proteinExistence type="inferred from homology"/>
<evidence type="ECO:0000256" key="1">
    <source>
        <dbReference type="ARBA" id="ARBA00011073"/>
    </source>
</evidence>
<dbReference type="InterPro" id="IPR000209">
    <property type="entry name" value="Peptidase_S8/S53_dom"/>
</dbReference>
<comment type="similarity">
    <text evidence="1 6">Belongs to the peptidase S8 family.</text>
</comment>
<dbReference type="SUPFAM" id="SSF52743">
    <property type="entry name" value="Subtilisin-like"/>
    <property type="match status" value="1"/>
</dbReference>
<name>A0A8J2Y8B2_9FLAO</name>
<accession>A0A8J2Y8B2</accession>
<feature type="region of interest" description="Disordered" evidence="7">
    <location>
        <begin position="409"/>
        <end position="433"/>
    </location>
</feature>
<feature type="domain" description="Secretion system C-terminal sorting" evidence="9">
    <location>
        <begin position="1126"/>
        <end position="1202"/>
    </location>
</feature>
<keyword evidence="11" id="KW-1185">Reference proteome</keyword>
<dbReference type="PANTHER" id="PTHR43806">
    <property type="entry name" value="PEPTIDASE S8"/>
    <property type="match status" value="1"/>
</dbReference>
<sequence>MEKNSPLLHFKMKFLGVLLLIFVFNTLHSQNDYTIHFQEDIIEFPENIQTFDWNQMPEKSHFNDGFYGWVQFYETPNQIVQDRFRNANLQLIEYIPHKTYLFYFPENTSISFLQYNGVRGIIPLDASFKISKELNYPPFEPWAMDGTNYLVTLQYHENVTSDFVINKLKELQITVKQEYKNSNLIDLSIPDNCLEELANLPFVKWIELIIAPDVKDDTRGRSLHRANGLDPQTSVGNNYTGVGVGVLVRDDGIVGPHIDFQGRLDNSQASGTGQTHGDGVAGIMAGAGNLNPRMRGMAAGADVYVSNYASNFLDTPTQNLINNDLVQITNSSYSNGCNDGYTTTARTVDLQSNDIPSLLHVFSAGNSNNNNCGYGAGTQWGNITGGHKQGKNVIATANVFYNATLVASSSRGPAHDGRIKPDITANGQNQNSTSENNQYLVFGGTSGAAPGIAGVSAQLYELYAELNGGNHPPSSLIKAALLNTANDYGNVGPDFKFGWGIVNGTRAGKLIEDERYLTDEISQGNSNTHTINVPTGTSQVRFMVYWNDPAATPGANPALVNDLDLVVTNPSNDTFLPWILDPTPNPTNLDTPATNGVDNLNNMEQVLINDPDSGNYDIEITGSNVPVGPQEYFVVYEIITDQLVLTYPNGEESFFPNAQETIHWDATNTSDDFLLEYSTDSGSSWNTITTVNNSLRLYDWSVPNEITGNAMVRVSSGSLQDESDNEFSIADFVGGVIQVTQVCPEEASFNWNAVADAESYDFYLLGENYMEIVGSSTTSNITVPITNPDDELWFAVVAKNDTEEWISRRSNAQFYGGGLLNCSLANDVALLSINNDPSEFNFVCNPEPVVISATVANTGLDPQSNITIRYQINSEPVVEENISTTLNSGDQIDYEFDATLELEDSGEYTLMVEIELTGDENPSNDDQSIDFYSISEATSLDFSEDFETNGFPPSGWQILNPDNDDTWEERSGILGSDGATGISAYFNNFSYNAEGEEDVFQTEIFDLTFATSAQMTFDLAKAQYSTGFSDGLRVEISTDCGQTFATVYEKSGLDLSTMPSYITSNWTPSSAGNWRQEQVDLTDYLGELVQFRFINVCGYGNSTFIDNINVEGFLSNQNFENLQFTMYPNPASNEVFLRFGNAPASDLEINISNALGQTVYQSNSVKLNGDQTAILNVSGYATGLYFISIKQDNSTIIKKLIVK</sequence>
<dbReference type="Proteomes" id="UP000652231">
    <property type="component" value="Unassembled WGS sequence"/>
</dbReference>
<dbReference type="PROSITE" id="PS51892">
    <property type="entry name" value="SUBTILASE"/>
    <property type="match status" value="1"/>
</dbReference>
<dbReference type="InterPro" id="IPR034058">
    <property type="entry name" value="TagA/B/C/D_pept_dom"/>
</dbReference>
<dbReference type="Pfam" id="PF18962">
    <property type="entry name" value="Por_Secre_tail"/>
    <property type="match status" value="1"/>
</dbReference>
<gene>
    <name evidence="10" type="ORF">GCM10011312_25740</name>
</gene>
<dbReference type="Gene3D" id="3.40.50.200">
    <property type="entry name" value="Peptidase S8/S53 domain"/>
    <property type="match status" value="1"/>
</dbReference>
<dbReference type="RefSeq" id="WP_188443192.1">
    <property type="nucleotide sequence ID" value="NZ_BMGK01000013.1"/>
</dbReference>
<evidence type="ECO:0000313" key="10">
    <source>
        <dbReference type="EMBL" id="GGE01137.1"/>
    </source>
</evidence>
<dbReference type="GO" id="GO:0005975">
    <property type="term" value="P:carbohydrate metabolic process"/>
    <property type="evidence" value="ECO:0007669"/>
    <property type="project" value="UniProtKB-ARBA"/>
</dbReference>
<evidence type="ECO:0000256" key="2">
    <source>
        <dbReference type="ARBA" id="ARBA00022670"/>
    </source>
</evidence>
<evidence type="ECO:0000256" key="5">
    <source>
        <dbReference type="ARBA" id="ARBA00022825"/>
    </source>
</evidence>
<dbReference type="AlphaFoldDB" id="A0A8J2Y8B2"/>
<evidence type="ECO:0000256" key="7">
    <source>
        <dbReference type="SAM" id="MobiDB-lite"/>
    </source>
</evidence>
<dbReference type="EMBL" id="BMGK01000013">
    <property type="protein sequence ID" value="GGE01137.1"/>
    <property type="molecule type" value="Genomic_DNA"/>
</dbReference>
<dbReference type="InterPro" id="IPR036852">
    <property type="entry name" value="Peptidase_S8/S53_dom_sf"/>
</dbReference>
<dbReference type="Gene3D" id="2.60.40.10">
    <property type="entry name" value="Immunoglobulins"/>
    <property type="match status" value="1"/>
</dbReference>
<keyword evidence="5 6" id="KW-0720">Serine protease</keyword>
<dbReference type="InterPro" id="IPR023828">
    <property type="entry name" value="Peptidase_S8_Ser-AS"/>
</dbReference>
<dbReference type="InterPro" id="IPR013783">
    <property type="entry name" value="Ig-like_fold"/>
</dbReference>
<dbReference type="Gene3D" id="2.60.120.380">
    <property type="match status" value="1"/>
</dbReference>
<evidence type="ECO:0000313" key="11">
    <source>
        <dbReference type="Proteomes" id="UP000652231"/>
    </source>
</evidence>
<dbReference type="PANTHER" id="PTHR43806:SF11">
    <property type="entry name" value="CEREVISIN-RELATED"/>
    <property type="match status" value="1"/>
</dbReference>
<dbReference type="InterPro" id="IPR026444">
    <property type="entry name" value="Secre_tail"/>
</dbReference>
<dbReference type="Gene3D" id="2.60.120.260">
    <property type="entry name" value="Galactose-binding domain-like"/>
    <property type="match status" value="1"/>
</dbReference>
<evidence type="ECO:0000256" key="3">
    <source>
        <dbReference type="ARBA" id="ARBA00022729"/>
    </source>
</evidence>
<dbReference type="PROSITE" id="PS00138">
    <property type="entry name" value="SUBTILASE_SER"/>
    <property type="match status" value="1"/>
</dbReference>
<evidence type="ECO:0000259" key="9">
    <source>
        <dbReference type="Pfam" id="PF18962"/>
    </source>
</evidence>
<dbReference type="CDD" id="cd04842">
    <property type="entry name" value="Peptidases_S8_Kp43_protease"/>
    <property type="match status" value="1"/>
</dbReference>